<keyword evidence="1" id="KW-1133">Transmembrane helix</keyword>
<feature type="chain" id="PRO_5013047832" evidence="2">
    <location>
        <begin position="21"/>
        <end position="263"/>
    </location>
</feature>
<proteinExistence type="predicted"/>
<dbReference type="STRING" id="372326.A0A1V4JM76"/>
<dbReference type="PANTHER" id="PTHR47223">
    <property type="entry name" value="SPERM ACROSOME MEMBRANE-ASSOCIATED PROTEIN 1"/>
    <property type="match status" value="1"/>
</dbReference>
<dbReference type="InterPro" id="IPR037878">
    <property type="entry name" value="SPACA1"/>
</dbReference>
<accession>A0A1V4JM76</accession>
<keyword evidence="1" id="KW-0812">Transmembrane</keyword>
<dbReference type="Proteomes" id="UP000190648">
    <property type="component" value="Unassembled WGS sequence"/>
</dbReference>
<sequence length="263" mass="28360">MAVCLGLLLALLLSLLPALAAECNLTDSGEQAVGAPEGSTGALQGSTDLGLNATEVEFGVCSVTCGIGIREVLLTSGCPGTEEKCIVRVEECWGPVDCGWGIPIPDDPTCVKMPCISIPPENQFTYVWKMLIANKTSHLLLNDSAVLKVCRDTHSLIFQCETQKNGNTIASVKYRVYAATGMQTIQPRTIEMNPSSKTMLDAILVFCVITGFIVIALEIFAMIFIVVFCVPVYLCELLSHETPYGKEIHSAITSFVQLESNSF</sequence>
<reference evidence="3 4" key="1">
    <citation type="submission" date="2016-02" db="EMBL/GenBank/DDBJ databases">
        <title>Band-tailed pigeon sequencing and assembly.</title>
        <authorList>
            <person name="Soares A.E."/>
            <person name="Novak B.J."/>
            <person name="Rice E.S."/>
            <person name="O'Connell B."/>
            <person name="Chang D."/>
            <person name="Weber S."/>
            <person name="Shapiro B."/>
        </authorList>
    </citation>
    <scope>NUCLEOTIDE SEQUENCE [LARGE SCALE GENOMIC DNA]</scope>
    <source>
        <strain evidence="3">BTP2013</strain>
        <tissue evidence="3">Blood</tissue>
    </source>
</reference>
<organism evidence="3 4">
    <name type="scientific">Patagioenas fasciata monilis</name>
    <dbReference type="NCBI Taxonomy" id="372326"/>
    <lineage>
        <taxon>Eukaryota</taxon>
        <taxon>Metazoa</taxon>
        <taxon>Chordata</taxon>
        <taxon>Craniata</taxon>
        <taxon>Vertebrata</taxon>
        <taxon>Euteleostomi</taxon>
        <taxon>Archelosauria</taxon>
        <taxon>Archosauria</taxon>
        <taxon>Dinosauria</taxon>
        <taxon>Saurischia</taxon>
        <taxon>Theropoda</taxon>
        <taxon>Coelurosauria</taxon>
        <taxon>Aves</taxon>
        <taxon>Neognathae</taxon>
        <taxon>Neoaves</taxon>
        <taxon>Columbimorphae</taxon>
        <taxon>Columbiformes</taxon>
        <taxon>Columbidae</taxon>
        <taxon>Patagioenas</taxon>
    </lineage>
</organism>
<feature type="signal peptide" evidence="2">
    <location>
        <begin position="1"/>
        <end position="20"/>
    </location>
</feature>
<feature type="transmembrane region" description="Helical" evidence="1">
    <location>
        <begin position="202"/>
        <end position="234"/>
    </location>
</feature>
<name>A0A1V4JM76_PATFA</name>
<dbReference type="AlphaFoldDB" id="A0A1V4JM76"/>
<dbReference type="GO" id="GO:0002080">
    <property type="term" value="C:acrosomal membrane"/>
    <property type="evidence" value="ECO:0007669"/>
    <property type="project" value="InterPro"/>
</dbReference>
<protein>
    <submittedName>
        <fullName evidence="3">Sperm acrosome membrane-associated protein 1</fullName>
    </submittedName>
</protein>
<evidence type="ECO:0000256" key="1">
    <source>
        <dbReference type="SAM" id="Phobius"/>
    </source>
</evidence>
<evidence type="ECO:0000256" key="2">
    <source>
        <dbReference type="SAM" id="SignalP"/>
    </source>
</evidence>
<gene>
    <name evidence="3" type="primary">SPACA1</name>
    <name evidence="3" type="ORF">AV530_005688</name>
</gene>
<evidence type="ECO:0000313" key="3">
    <source>
        <dbReference type="EMBL" id="OPJ73306.1"/>
    </source>
</evidence>
<comment type="caution">
    <text evidence="3">The sequence shown here is derived from an EMBL/GenBank/DDBJ whole genome shotgun (WGS) entry which is preliminary data.</text>
</comment>
<dbReference type="PANTHER" id="PTHR47223:SF1">
    <property type="entry name" value="SPERM ACROSOME MEMBRANE-ASSOCIATED PROTEIN 1"/>
    <property type="match status" value="1"/>
</dbReference>
<dbReference type="GO" id="GO:0001675">
    <property type="term" value="P:acrosome assembly"/>
    <property type="evidence" value="ECO:0007669"/>
    <property type="project" value="TreeGrafter"/>
</dbReference>
<keyword evidence="2" id="KW-0732">Signal</keyword>
<dbReference type="EMBL" id="LSYS01006902">
    <property type="protein sequence ID" value="OPJ73306.1"/>
    <property type="molecule type" value="Genomic_DNA"/>
</dbReference>
<dbReference type="OrthoDB" id="9448631at2759"/>
<keyword evidence="1" id="KW-0472">Membrane</keyword>
<evidence type="ECO:0000313" key="4">
    <source>
        <dbReference type="Proteomes" id="UP000190648"/>
    </source>
</evidence>
<keyword evidence="4" id="KW-1185">Reference proteome</keyword>